<protein>
    <submittedName>
        <fullName evidence="2">AP endonuclease</fullName>
    </submittedName>
</protein>
<sequence>MFKVGLCSVTFRNLSVEAVINAAKESQIQGIEWGGDIHVPPGNLENAEKVATLTKDAGMEIISYGSYYRLGDKTEEVPFQMILATATNLEAPAIRVWAGKLGSDEATEDDWQVVIKDARRIADLAKEKDIRINLEYHGRTLTDTVESATRLLKEINHDNVSLYWQPALFETVEERVNSIGKIRPWLSHVHVFYWEIINSNRVMYPFSEGVNDWKKYLAKLGNDNGVRYLMMEFVKNGSLEQFREDVETLRGIIE</sequence>
<dbReference type="RefSeq" id="WP_115774642.1">
    <property type="nucleotide sequence ID" value="NZ_PIOC01000028.1"/>
</dbReference>
<dbReference type="OrthoDB" id="9815124at2"/>
<evidence type="ECO:0000259" key="1">
    <source>
        <dbReference type="Pfam" id="PF01261"/>
    </source>
</evidence>
<keyword evidence="3" id="KW-1185">Reference proteome</keyword>
<keyword evidence="2" id="KW-0255">Endonuclease</keyword>
<gene>
    <name evidence="2" type="ORF">CWR48_17590</name>
</gene>
<dbReference type="InterPro" id="IPR050312">
    <property type="entry name" value="IolE/XylAMocC-like"/>
</dbReference>
<organism evidence="2 3">
    <name type="scientific">Oceanobacillus arenosus</name>
    <dbReference type="NCBI Taxonomy" id="1229153"/>
    <lineage>
        <taxon>Bacteria</taxon>
        <taxon>Bacillati</taxon>
        <taxon>Bacillota</taxon>
        <taxon>Bacilli</taxon>
        <taxon>Bacillales</taxon>
        <taxon>Bacillaceae</taxon>
        <taxon>Oceanobacillus</taxon>
    </lineage>
</organism>
<dbReference type="Proteomes" id="UP000257143">
    <property type="component" value="Unassembled WGS sequence"/>
</dbReference>
<dbReference type="EMBL" id="PIOC01000028">
    <property type="protein sequence ID" value="RDW16010.1"/>
    <property type="molecule type" value="Genomic_DNA"/>
</dbReference>
<dbReference type="GO" id="GO:0004519">
    <property type="term" value="F:endonuclease activity"/>
    <property type="evidence" value="ECO:0007669"/>
    <property type="project" value="UniProtKB-KW"/>
</dbReference>
<dbReference type="InterPro" id="IPR013022">
    <property type="entry name" value="Xyl_isomerase-like_TIM-brl"/>
</dbReference>
<reference evidence="3" key="1">
    <citation type="submission" date="2017-11" db="EMBL/GenBank/DDBJ databases">
        <authorList>
            <person name="Zhu W."/>
        </authorList>
    </citation>
    <scope>NUCLEOTIDE SEQUENCE [LARGE SCALE GENOMIC DNA]</scope>
    <source>
        <strain evidence="3">CAU 1183</strain>
    </source>
</reference>
<keyword evidence="2" id="KW-0540">Nuclease</keyword>
<keyword evidence="2" id="KW-0378">Hydrolase</keyword>
<dbReference type="PANTHER" id="PTHR12110">
    <property type="entry name" value="HYDROXYPYRUVATE ISOMERASE"/>
    <property type="match status" value="1"/>
</dbReference>
<evidence type="ECO:0000313" key="2">
    <source>
        <dbReference type="EMBL" id="RDW16010.1"/>
    </source>
</evidence>
<feature type="domain" description="Xylose isomerase-like TIM barrel" evidence="1">
    <location>
        <begin position="21"/>
        <end position="250"/>
    </location>
</feature>
<proteinExistence type="predicted"/>
<dbReference type="Pfam" id="PF01261">
    <property type="entry name" value="AP_endonuc_2"/>
    <property type="match status" value="1"/>
</dbReference>
<dbReference type="PANTHER" id="PTHR12110:SF41">
    <property type="entry name" value="INOSOSE DEHYDRATASE"/>
    <property type="match status" value="1"/>
</dbReference>
<dbReference type="InterPro" id="IPR036237">
    <property type="entry name" value="Xyl_isomerase-like_sf"/>
</dbReference>
<evidence type="ECO:0000313" key="3">
    <source>
        <dbReference type="Proteomes" id="UP000257143"/>
    </source>
</evidence>
<name>A0A3D8PIU3_9BACI</name>
<dbReference type="SUPFAM" id="SSF51658">
    <property type="entry name" value="Xylose isomerase-like"/>
    <property type="match status" value="1"/>
</dbReference>
<dbReference type="AlphaFoldDB" id="A0A3D8PIU3"/>
<accession>A0A3D8PIU3</accession>
<comment type="caution">
    <text evidence="2">The sequence shown here is derived from an EMBL/GenBank/DDBJ whole genome shotgun (WGS) entry which is preliminary data.</text>
</comment>
<dbReference type="Gene3D" id="3.20.20.150">
    <property type="entry name" value="Divalent-metal-dependent TIM barrel enzymes"/>
    <property type="match status" value="1"/>
</dbReference>